<gene>
    <name evidence="7" type="ORF">GCM10011401_12610</name>
</gene>
<evidence type="ECO:0000256" key="4">
    <source>
        <dbReference type="ARBA" id="ARBA00023136"/>
    </source>
</evidence>
<evidence type="ECO:0000313" key="7">
    <source>
        <dbReference type="EMBL" id="GGE66756.1"/>
    </source>
</evidence>
<dbReference type="RefSeq" id="WP_188683817.1">
    <property type="nucleotide sequence ID" value="NZ_BMIS01000004.1"/>
</dbReference>
<dbReference type="Proteomes" id="UP000633136">
    <property type="component" value="Unassembled WGS sequence"/>
</dbReference>
<name>A0A917AQJ4_9MICC</name>
<dbReference type="GO" id="GO:0012505">
    <property type="term" value="C:endomembrane system"/>
    <property type="evidence" value="ECO:0007669"/>
    <property type="project" value="UniProtKB-SubCell"/>
</dbReference>
<evidence type="ECO:0000256" key="3">
    <source>
        <dbReference type="ARBA" id="ARBA00022989"/>
    </source>
</evidence>
<reference evidence="7" key="1">
    <citation type="journal article" date="2014" name="Int. J. Syst. Evol. Microbiol.">
        <title>Complete genome sequence of Corynebacterium casei LMG S-19264T (=DSM 44701T), isolated from a smear-ripened cheese.</title>
        <authorList>
            <consortium name="US DOE Joint Genome Institute (JGI-PGF)"/>
            <person name="Walter F."/>
            <person name="Albersmeier A."/>
            <person name="Kalinowski J."/>
            <person name="Ruckert C."/>
        </authorList>
    </citation>
    <scope>NUCLEOTIDE SEQUENCE</scope>
    <source>
        <strain evidence="7">CGMCC 1.15388</strain>
    </source>
</reference>
<evidence type="ECO:0000313" key="8">
    <source>
        <dbReference type="Proteomes" id="UP000633136"/>
    </source>
</evidence>
<feature type="transmembrane region" description="Helical" evidence="5">
    <location>
        <begin position="81"/>
        <end position="104"/>
    </location>
</feature>
<dbReference type="Pfam" id="PF02656">
    <property type="entry name" value="DUF202"/>
    <property type="match status" value="1"/>
</dbReference>
<keyword evidence="3 5" id="KW-1133">Transmembrane helix</keyword>
<organism evidence="7 8">
    <name type="scientific">Nesterenkonia cremea</name>
    <dbReference type="NCBI Taxonomy" id="1882340"/>
    <lineage>
        <taxon>Bacteria</taxon>
        <taxon>Bacillati</taxon>
        <taxon>Actinomycetota</taxon>
        <taxon>Actinomycetes</taxon>
        <taxon>Micrococcales</taxon>
        <taxon>Micrococcaceae</taxon>
        <taxon>Nesterenkonia</taxon>
    </lineage>
</organism>
<dbReference type="InterPro" id="IPR003807">
    <property type="entry name" value="DUF202"/>
</dbReference>
<comment type="caution">
    <text evidence="7">The sequence shown here is derived from an EMBL/GenBank/DDBJ whole genome shotgun (WGS) entry which is preliminary data.</text>
</comment>
<evidence type="ECO:0000259" key="6">
    <source>
        <dbReference type="Pfam" id="PF02656"/>
    </source>
</evidence>
<proteinExistence type="predicted"/>
<evidence type="ECO:0000256" key="5">
    <source>
        <dbReference type="SAM" id="Phobius"/>
    </source>
</evidence>
<keyword evidence="4 5" id="KW-0472">Membrane</keyword>
<sequence>MSRTHADPGLQPERTLLSWTRTLMLMLVVGGFFIRWAPYYGAVVLGLFGAAALVAAGVWAGQRRRYALADAGIAAEQYPPAVGGALSLSLAVMGLGGVALVLVLL</sequence>
<keyword evidence="2 5" id="KW-0812">Transmembrane</keyword>
<comment type="subcellular location">
    <subcellularLocation>
        <location evidence="1">Endomembrane system</location>
        <topology evidence="1">Multi-pass membrane protein</topology>
    </subcellularLocation>
</comment>
<protein>
    <submittedName>
        <fullName evidence="7">Membrane protein</fullName>
    </submittedName>
</protein>
<feature type="domain" description="DUF202" evidence="6">
    <location>
        <begin position="7"/>
        <end position="66"/>
    </location>
</feature>
<evidence type="ECO:0000256" key="1">
    <source>
        <dbReference type="ARBA" id="ARBA00004127"/>
    </source>
</evidence>
<feature type="transmembrane region" description="Helical" evidence="5">
    <location>
        <begin position="40"/>
        <end position="60"/>
    </location>
</feature>
<dbReference type="AlphaFoldDB" id="A0A917AQJ4"/>
<accession>A0A917AQJ4</accession>
<reference evidence="7" key="2">
    <citation type="submission" date="2020-09" db="EMBL/GenBank/DDBJ databases">
        <authorList>
            <person name="Sun Q."/>
            <person name="Zhou Y."/>
        </authorList>
    </citation>
    <scope>NUCLEOTIDE SEQUENCE</scope>
    <source>
        <strain evidence="7">CGMCC 1.15388</strain>
    </source>
</reference>
<evidence type="ECO:0000256" key="2">
    <source>
        <dbReference type="ARBA" id="ARBA00022692"/>
    </source>
</evidence>
<feature type="transmembrane region" description="Helical" evidence="5">
    <location>
        <begin position="16"/>
        <end position="34"/>
    </location>
</feature>
<keyword evidence="8" id="KW-1185">Reference proteome</keyword>
<dbReference type="EMBL" id="BMIS01000004">
    <property type="protein sequence ID" value="GGE66756.1"/>
    <property type="molecule type" value="Genomic_DNA"/>
</dbReference>